<protein>
    <recommendedName>
        <fullName evidence="5">Copper transport protein</fullName>
    </recommendedName>
</protein>
<comment type="subcellular location">
    <subcellularLocation>
        <location evidence="1 5">Membrane</location>
        <topology evidence="1 5">Multi-pass membrane protein</topology>
    </subcellularLocation>
</comment>
<dbReference type="Pfam" id="PF04145">
    <property type="entry name" value="Ctr"/>
    <property type="match status" value="1"/>
</dbReference>
<evidence type="ECO:0000256" key="4">
    <source>
        <dbReference type="ARBA" id="ARBA00023136"/>
    </source>
</evidence>
<dbReference type="EMBL" id="JABCKI010006037">
    <property type="protein sequence ID" value="KAG5635702.1"/>
    <property type="molecule type" value="Genomic_DNA"/>
</dbReference>
<feature type="transmembrane region" description="Helical" evidence="5">
    <location>
        <begin position="153"/>
        <end position="178"/>
    </location>
</feature>
<keyword evidence="6" id="KW-0732">Signal</keyword>
<proteinExistence type="inferred from homology"/>
<dbReference type="InterPro" id="IPR007274">
    <property type="entry name" value="Cop_transporter"/>
</dbReference>
<dbReference type="AlphaFoldDB" id="A0A9P7FP01"/>
<keyword evidence="8" id="KW-1185">Reference proteome</keyword>
<evidence type="ECO:0000256" key="5">
    <source>
        <dbReference type="RuleBase" id="RU367022"/>
    </source>
</evidence>
<dbReference type="GO" id="GO:0005375">
    <property type="term" value="F:copper ion transmembrane transporter activity"/>
    <property type="evidence" value="ECO:0007669"/>
    <property type="project" value="UniProtKB-UniRule"/>
</dbReference>
<keyword evidence="5" id="KW-0187">Copper transport</keyword>
<gene>
    <name evidence="7" type="ORF">H0H81_010350</name>
</gene>
<comment type="similarity">
    <text evidence="5">Belongs to the copper transporter (Ctr) (TC 1.A.56) family. SLC31A subfamily.</text>
</comment>
<accession>A0A9P7FP01</accession>
<name>A0A9P7FP01_9AGAR</name>
<sequence>MHTPTSLLSLSFLLPIVSAQHDHGHGSSSSIPGDAAAPLAHSHMTAFLHVHPFSDALWFQGWVAARPRAVLGACVGLFLLGVAERWVAAVRRGVEGGIAGGMRLREAKKDAAPAPMKGNVILDTILLRNGTAEPFVATHAWARFVLHAFHAGFAALGMLTLMTFQVLFIVSLALGAGFGEMMYGRLG</sequence>
<organism evidence="7 8">
    <name type="scientific">Sphagnurus paluster</name>
    <dbReference type="NCBI Taxonomy" id="117069"/>
    <lineage>
        <taxon>Eukaryota</taxon>
        <taxon>Fungi</taxon>
        <taxon>Dikarya</taxon>
        <taxon>Basidiomycota</taxon>
        <taxon>Agaricomycotina</taxon>
        <taxon>Agaricomycetes</taxon>
        <taxon>Agaricomycetidae</taxon>
        <taxon>Agaricales</taxon>
        <taxon>Tricholomatineae</taxon>
        <taxon>Lyophyllaceae</taxon>
        <taxon>Sphagnurus</taxon>
    </lineage>
</organism>
<keyword evidence="3 5" id="KW-1133">Transmembrane helix</keyword>
<keyword evidence="5" id="KW-0813">Transport</keyword>
<keyword evidence="4 5" id="KW-0472">Membrane</keyword>
<evidence type="ECO:0000256" key="1">
    <source>
        <dbReference type="ARBA" id="ARBA00004141"/>
    </source>
</evidence>
<evidence type="ECO:0000256" key="2">
    <source>
        <dbReference type="ARBA" id="ARBA00022692"/>
    </source>
</evidence>
<dbReference type="PANTHER" id="PTHR12483:SF27">
    <property type="entry name" value="COPPER TRANSPORT PROTEIN CTR1"/>
    <property type="match status" value="1"/>
</dbReference>
<evidence type="ECO:0000313" key="7">
    <source>
        <dbReference type="EMBL" id="KAG5635702.1"/>
    </source>
</evidence>
<evidence type="ECO:0000256" key="6">
    <source>
        <dbReference type="SAM" id="SignalP"/>
    </source>
</evidence>
<feature type="signal peptide" evidence="6">
    <location>
        <begin position="1"/>
        <end position="19"/>
    </location>
</feature>
<dbReference type="OrthoDB" id="73901at2759"/>
<reference evidence="7" key="2">
    <citation type="submission" date="2021-10" db="EMBL/GenBank/DDBJ databases">
        <title>Phylogenomics reveals ancestral predisposition of the termite-cultivated fungus Termitomyces towards a domesticated lifestyle.</title>
        <authorList>
            <person name="Auxier B."/>
            <person name="Grum-Grzhimaylo A."/>
            <person name="Cardenas M.E."/>
            <person name="Lodge J.D."/>
            <person name="Laessoe T."/>
            <person name="Pedersen O."/>
            <person name="Smith M.E."/>
            <person name="Kuyper T.W."/>
            <person name="Franco-Molano E.A."/>
            <person name="Baroni T.J."/>
            <person name="Aanen D.K."/>
        </authorList>
    </citation>
    <scope>NUCLEOTIDE SEQUENCE</scope>
    <source>
        <strain evidence="7">D49</strain>
    </source>
</reference>
<comment type="caution">
    <text evidence="7">The sequence shown here is derived from an EMBL/GenBank/DDBJ whole genome shotgun (WGS) entry which is preliminary data.</text>
</comment>
<dbReference type="GO" id="GO:0005886">
    <property type="term" value="C:plasma membrane"/>
    <property type="evidence" value="ECO:0007669"/>
    <property type="project" value="TreeGrafter"/>
</dbReference>
<dbReference type="Proteomes" id="UP000717328">
    <property type="component" value="Unassembled WGS sequence"/>
</dbReference>
<keyword evidence="5" id="KW-0406">Ion transport</keyword>
<feature type="chain" id="PRO_5040476880" description="Copper transport protein" evidence="6">
    <location>
        <begin position="20"/>
        <end position="187"/>
    </location>
</feature>
<reference evidence="7" key="1">
    <citation type="submission" date="2021-02" db="EMBL/GenBank/DDBJ databases">
        <authorList>
            <person name="Nieuwenhuis M."/>
            <person name="Van De Peppel L.J.J."/>
        </authorList>
    </citation>
    <scope>NUCLEOTIDE SEQUENCE</scope>
    <source>
        <strain evidence="7">D49</strain>
    </source>
</reference>
<keyword evidence="2 5" id="KW-0812">Transmembrane</keyword>
<evidence type="ECO:0000256" key="3">
    <source>
        <dbReference type="ARBA" id="ARBA00022989"/>
    </source>
</evidence>
<dbReference type="PANTHER" id="PTHR12483">
    <property type="entry name" value="SOLUTE CARRIER FAMILY 31 COPPER TRANSPORTERS"/>
    <property type="match status" value="1"/>
</dbReference>
<evidence type="ECO:0000313" key="8">
    <source>
        <dbReference type="Proteomes" id="UP000717328"/>
    </source>
</evidence>
<keyword evidence="5" id="KW-0186">Copper</keyword>